<dbReference type="AlphaFoldDB" id="A0A7X6GXS9"/>
<keyword evidence="1" id="KW-0732">Signal</keyword>
<feature type="signal peptide" evidence="1">
    <location>
        <begin position="1"/>
        <end position="21"/>
    </location>
</feature>
<dbReference type="InterPro" id="IPR027920">
    <property type="entry name" value="DUF4453"/>
</dbReference>
<comment type="caution">
    <text evidence="3">The sequence shown here is derived from an EMBL/GenBank/DDBJ whole genome shotgun (WGS) entry which is preliminary data.</text>
</comment>
<protein>
    <submittedName>
        <fullName evidence="3">DUF4453 domain-containing protein</fullName>
    </submittedName>
</protein>
<evidence type="ECO:0000313" key="4">
    <source>
        <dbReference type="Proteomes" id="UP000526408"/>
    </source>
</evidence>
<keyword evidence="4" id="KW-1185">Reference proteome</keyword>
<proteinExistence type="predicted"/>
<dbReference type="Pfam" id="PF13308">
    <property type="entry name" value="YARHG"/>
    <property type="match status" value="1"/>
</dbReference>
<dbReference type="EMBL" id="JAAZQQ010000001">
    <property type="protein sequence ID" value="NKX43271.1"/>
    <property type="molecule type" value="Genomic_DNA"/>
</dbReference>
<dbReference type="Pfam" id="PF14627">
    <property type="entry name" value="DUF4453"/>
    <property type="match status" value="1"/>
</dbReference>
<organism evidence="3 4">
    <name type="scientific">Roseicyclus persicicus</name>
    <dbReference type="NCBI Taxonomy" id="2650661"/>
    <lineage>
        <taxon>Bacteria</taxon>
        <taxon>Pseudomonadati</taxon>
        <taxon>Pseudomonadota</taxon>
        <taxon>Alphaproteobacteria</taxon>
        <taxon>Rhodobacterales</taxon>
        <taxon>Roseobacteraceae</taxon>
        <taxon>Roseicyclus</taxon>
    </lineage>
</organism>
<dbReference type="InterPro" id="IPR025582">
    <property type="entry name" value="YARHG_dom"/>
</dbReference>
<evidence type="ECO:0000256" key="1">
    <source>
        <dbReference type="SAM" id="SignalP"/>
    </source>
</evidence>
<dbReference type="Proteomes" id="UP000526408">
    <property type="component" value="Unassembled WGS sequence"/>
</dbReference>
<evidence type="ECO:0000259" key="2">
    <source>
        <dbReference type="SMART" id="SM01324"/>
    </source>
</evidence>
<reference evidence="3 4" key="1">
    <citation type="submission" date="2020-04" db="EMBL/GenBank/DDBJ databases">
        <authorList>
            <person name="Yoon J."/>
        </authorList>
    </citation>
    <scope>NUCLEOTIDE SEQUENCE [LARGE SCALE GENOMIC DNA]</scope>
    <source>
        <strain evidence="3 4">KMU-115</strain>
    </source>
</reference>
<dbReference type="SMART" id="SM01324">
    <property type="entry name" value="YARHG"/>
    <property type="match status" value="1"/>
</dbReference>
<feature type="domain" description="YARHG" evidence="2">
    <location>
        <begin position="8"/>
        <end position="81"/>
    </location>
</feature>
<accession>A0A7X6GXS9</accession>
<feature type="chain" id="PRO_5030826635" evidence="1">
    <location>
        <begin position="22"/>
        <end position="193"/>
    </location>
</feature>
<gene>
    <name evidence="3" type="ORF">HCU73_01600</name>
</gene>
<dbReference type="RefSeq" id="WP_168621651.1">
    <property type="nucleotide sequence ID" value="NZ_JAAZQQ010000001.1"/>
</dbReference>
<sequence length="193" mass="20482">MRRHAALGCLAALWVAAPAAAQDLLCEDWWFARNLIFDRAGYCFTSPLGQALFDNADCTTRAPDLRPDLAALVAEIRARETEEGCAVDTARTALSDPGAVEPYRLMEDIPVREPFESGCIGYRGAPVAVRTGLRPDAPVAGTIAAGASIGFGHVPRGASDYIVVLPDPDSLKGAFWGWADFPPGPLPCDVQAG</sequence>
<name>A0A7X6GXS9_9RHOB</name>
<evidence type="ECO:0000313" key="3">
    <source>
        <dbReference type="EMBL" id="NKX43271.1"/>
    </source>
</evidence>